<accession>A0A6G1JAC2</accession>
<organism evidence="1 2">
    <name type="scientific">Lentithecium fluviatile CBS 122367</name>
    <dbReference type="NCBI Taxonomy" id="1168545"/>
    <lineage>
        <taxon>Eukaryota</taxon>
        <taxon>Fungi</taxon>
        <taxon>Dikarya</taxon>
        <taxon>Ascomycota</taxon>
        <taxon>Pezizomycotina</taxon>
        <taxon>Dothideomycetes</taxon>
        <taxon>Pleosporomycetidae</taxon>
        <taxon>Pleosporales</taxon>
        <taxon>Massarineae</taxon>
        <taxon>Lentitheciaceae</taxon>
        <taxon>Lentithecium</taxon>
    </lineage>
</organism>
<sequence>MAVHLPVDIWLLVFDQLDDLAFLWGICRNISSFFRDCVNRHLRHVLSQNWLIDLHYSDVHTRDGHRPCGIHVPMVFDRFSVDGARIFFQQRAYKDLSDRYYKGSVRGWVPFIERYCEETLKPPPRVLHKSEPSDGAPLWEQMHAHWRNALSGDAKTLYLSDLRGMISIGRGDQPPYYLRIFDTINDTELVDLEIDCKTREISFDWRETYALFFREQDYVARARPSNRKDRVHDVDLAGVDIRNSYHRRKDHDPRIRARRKRLAPWVAKNKHRLSTEMRWWTEDDVYSGENFIGRMLSHDKLCKIEEGTDAAEAEEIVPARLADDHADLLMWPWGDENRSFVPRRRSCSSKDCVIL</sequence>
<dbReference type="Proteomes" id="UP000799291">
    <property type="component" value="Unassembled WGS sequence"/>
</dbReference>
<evidence type="ECO:0000313" key="2">
    <source>
        <dbReference type="Proteomes" id="UP000799291"/>
    </source>
</evidence>
<gene>
    <name evidence="1" type="ORF">K458DRAFT_485581</name>
</gene>
<evidence type="ECO:0008006" key="3">
    <source>
        <dbReference type="Google" id="ProtNLM"/>
    </source>
</evidence>
<protein>
    <recommendedName>
        <fullName evidence="3">F-box domain-containing protein</fullName>
    </recommendedName>
</protein>
<proteinExistence type="predicted"/>
<reference evidence="1" key="1">
    <citation type="journal article" date="2020" name="Stud. Mycol.">
        <title>101 Dothideomycetes genomes: a test case for predicting lifestyles and emergence of pathogens.</title>
        <authorList>
            <person name="Haridas S."/>
            <person name="Albert R."/>
            <person name="Binder M."/>
            <person name="Bloem J."/>
            <person name="Labutti K."/>
            <person name="Salamov A."/>
            <person name="Andreopoulos B."/>
            <person name="Baker S."/>
            <person name="Barry K."/>
            <person name="Bills G."/>
            <person name="Bluhm B."/>
            <person name="Cannon C."/>
            <person name="Castanera R."/>
            <person name="Culley D."/>
            <person name="Daum C."/>
            <person name="Ezra D."/>
            <person name="Gonzalez J."/>
            <person name="Henrissat B."/>
            <person name="Kuo A."/>
            <person name="Liang C."/>
            <person name="Lipzen A."/>
            <person name="Lutzoni F."/>
            <person name="Magnuson J."/>
            <person name="Mondo S."/>
            <person name="Nolan M."/>
            <person name="Ohm R."/>
            <person name="Pangilinan J."/>
            <person name="Park H.-J."/>
            <person name="Ramirez L."/>
            <person name="Alfaro M."/>
            <person name="Sun H."/>
            <person name="Tritt A."/>
            <person name="Yoshinaga Y."/>
            <person name="Zwiers L.-H."/>
            <person name="Turgeon B."/>
            <person name="Goodwin S."/>
            <person name="Spatafora J."/>
            <person name="Crous P."/>
            <person name="Grigoriev I."/>
        </authorList>
    </citation>
    <scope>NUCLEOTIDE SEQUENCE</scope>
    <source>
        <strain evidence="1">CBS 122367</strain>
    </source>
</reference>
<name>A0A6G1JAC2_9PLEO</name>
<dbReference type="OrthoDB" id="2997776at2759"/>
<evidence type="ECO:0000313" key="1">
    <source>
        <dbReference type="EMBL" id="KAF2687358.1"/>
    </source>
</evidence>
<dbReference type="EMBL" id="MU005575">
    <property type="protein sequence ID" value="KAF2687358.1"/>
    <property type="molecule type" value="Genomic_DNA"/>
</dbReference>
<keyword evidence="2" id="KW-1185">Reference proteome</keyword>
<dbReference type="AlphaFoldDB" id="A0A6G1JAC2"/>